<sequence>MLEVRISVPDQATGEQLAAALVERRLAACVQVLGPMTSVYVWEGAAERAREWLLLAKTTTAAFDDLCAAVGQLHPYDVPEVLAVPVERALQPYAEWLREAVGPPG</sequence>
<dbReference type="OrthoDB" id="37622at2"/>
<accession>A0A542YNY0</accession>
<proteinExistence type="inferred from homology"/>
<dbReference type="EMBL" id="VFOP01000001">
    <property type="protein sequence ID" value="TQL49624.1"/>
    <property type="molecule type" value="Genomic_DNA"/>
</dbReference>
<evidence type="ECO:0000256" key="1">
    <source>
        <dbReference type="ARBA" id="ARBA00010169"/>
    </source>
</evidence>
<keyword evidence="3" id="KW-1185">Reference proteome</keyword>
<organism evidence="2 3">
    <name type="scientific">Ornithinicoccus hortensis</name>
    <dbReference type="NCBI Taxonomy" id="82346"/>
    <lineage>
        <taxon>Bacteria</taxon>
        <taxon>Bacillati</taxon>
        <taxon>Actinomycetota</taxon>
        <taxon>Actinomycetes</taxon>
        <taxon>Micrococcales</taxon>
        <taxon>Intrasporangiaceae</taxon>
        <taxon>Ornithinicoccus</taxon>
    </lineage>
</organism>
<comment type="similarity">
    <text evidence="1">Belongs to the CutA family.</text>
</comment>
<name>A0A542YNY0_9MICO</name>
<dbReference type="InterPro" id="IPR015867">
    <property type="entry name" value="N-reg_PII/ATP_PRibTrfase_C"/>
</dbReference>
<dbReference type="Gene3D" id="3.30.70.120">
    <property type="match status" value="1"/>
</dbReference>
<dbReference type="InterPro" id="IPR011322">
    <property type="entry name" value="N-reg_PII-like_a/b"/>
</dbReference>
<evidence type="ECO:0000313" key="3">
    <source>
        <dbReference type="Proteomes" id="UP000319516"/>
    </source>
</evidence>
<dbReference type="GO" id="GO:0005507">
    <property type="term" value="F:copper ion binding"/>
    <property type="evidence" value="ECO:0007669"/>
    <property type="project" value="TreeGrafter"/>
</dbReference>
<comment type="caution">
    <text evidence="2">The sequence shown here is derived from an EMBL/GenBank/DDBJ whole genome shotgun (WGS) entry which is preliminary data.</text>
</comment>
<dbReference type="SUPFAM" id="SSF54913">
    <property type="entry name" value="GlnB-like"/>
    <property type="match status" value="1"/>
</dbReference>
<evidence type="ECO:0000313" key="2">
    <source>
        <dbReference type="EMBL" id="TQL49624.1"/>
    </source>
</evidence>
<dbReference type="Pfam" id="PF03091">
    <property type="entry name" value="CutA1"/>
    <property type="match status" value="1"/>
</dbReference>
<dbReference type="PANTHER" id="PTHR23419">
    <property type="entry name" value="DIVALENT CATION TOLERANCE CUTA-RELATED"/>
    <property type="match status" value="1"/>
</dbReference>
<protein>
    <submittedName>
        <fullName evidence="2">Periplasmic divalent cation tolerance protein</fullName>
    </submittedName>
</protein>
<dbReference type="Proteomes" id="UP000319516">
    <property type="component" value="Unassembled WGS sequence"/>
</dbReference>
<dbReference type="InterPro" id="IPR004323">
    <property type="entry name" value="Ion_tolerance_CutA"/>
</dbReference>
<gene>
    <name evidence="2" type="ORF">FB467_0699</name>
</gene>
<dbReference type="AlphaFoldDB" id="A0A542YNY0"/>
<dbReference type="GO" id="GO:0010038">
    <property type="term" value="P:response to metal ion"/>
    <property type="evidence" value="ECO:0007669"/>
    <property type="project" value="InterPro"/>
</dbReference>
<dbReference type="PANTHER" id="PTHR23419:SF8">
    <property type="entry name" value="FI09726P"/>
    <property type="match status" value="1"/>
</dbReference>
<reference evidence="2 3" key="1">
    <citation type="submission" date="2019-06" db="EMBL/GenBank/DDBJ databases">
        <title>Sequencing the genomes of 1000 actinobacteria strains.</title>
        <authorList>
            <person name="Klenk H.-P."/>
        </authorList>
    </citation>
    <scope>NUCLEOTIDE SEQUENCE [LARGE SCALE GENOMIC DNA]</scope>
    <source>
        <strain evidence="2 3">DSM 12335</strain>
    </source>
</reference>